<comment type="caution">
    <text evidence="7">The sequence shown here is derived from an EMBL/GenBank/DDBJ whole genome shotgun (WGS) entry which is preliminary data.</text>
</comment>
<dbReference type="InterPro" id="IPR037026">
    <property type="entry name" value="Vgr_OB-fold_dom_sf"/>
</dbReference>
<feature type="domain" description="3D" evidence="4">
    <location>
        <begin position="1157"/>
        <end position="1207"/>
    </location>
</feature>
<dbReference type="Gene3D" id="2.30.110.50">
    <property type="match status" value="1"/>
</dbReference>
<dbReference type="SUPFAM" id="SSF69255">
    <property type="entry name" value="gp5 N-terminal domain-like"/>
    <property type="match status" value="1"/>
</dbReference>
<dbReference type="GO" id="GO:0004553">
    <property type="term" value="F:hydrolase activity, hydrolyzing O-glycosyl compounds"/>
    <property type="evidence" value="ECO:0007669"/>
    <property type="project" value="InterPro"/>
</dbReference>
<dbReference type="Pfam" id="PF10106">
    <property type="entry name" value="DUF2345"/>
    <property type="match status" value="1"/>
</dbReference>
<comment type="similarity">
    <text evidence="1">Belongs to the VgrG protein family.</text>
</comment>
<sequence>MGLPKELVTTNRPLRLRLDLVGGVNDDMLLPQRVFGTEELCGGIEYRVLCVSINASLPLKQMIAVPVALDVVTDQGALRSVCGIVTEASSGDSDGGLASYQLVIRDALAILEKRTNTRVFRNLDEVEIVRCILNEWRHKSPILGTCFKHEVDEAFAERQYPRREFTMQHNESDAAFIRRLLKRRGIGWYIRAGTDKDMPTHSLVLFNNADSLRQNIAGTVRYHRDGATEERDAITSWRAVRTLQPGAVTRHSWNYRNPLGRDFMMMDAASGVNQGVHGNELAASLDDYQILSPHAGDDNEDLCKLGLLRMTRHDYESKCFHGEGSVRDFCAGEYFTLADHPEVDEHPVEERDFILTALQVAAQNNLPKALAARVERLFSRSRWGAGAHASAFQHEAAEAVASGPLRMHVQFTAVRRGVKIVPSYDARTDLPAALMQSAIVVGPAGEEVHCDQLGRVKIRFPGTRPTDHQHANGAGTLDTEADSAWVRVASNWAGNGPGSVQQCGTVGLPRVGTEVLVNFLGGDPDKPVIVGQLYNEVAEPAGLSNAGNLPGNRYLSGIKSREIHGGRSNQLRLDDTDGEISAQLSSDHGDSQLNLGFITRPRCDGFARGRGEGWEITTNAWGVARANKGMLITTEARAVGKSPIKDMGETIQRLTAAQKLHEVLGKLAQQAGAQDGEDQLKTASVLHEQNESIKGGTSDGVAFPQLAAPHLVLASPIGIESTTKGSTHVSSEQHIAFTSGKNISVASDGSFFASVRQTFRLFVHKAGMRIVAAAGDIDVKALSNSINLLAKLNVTHTANRISISAKEEIIINGGGSYMKFNAGGIEQGSSGNFVSHAAKFEFLGASSFPVPSLNLTAQNSAPIESFDEQFRLVSRDGKTPISNKRYRITAEDGTTWEGRFTILQLLNFLDLKITGVQMTETVVATGNTNPTPGTVVNVTVAEMICKLSIEKNLHSDYLPIIPTKAKVNGEKKVLYRVTVKAELIEHSTGKSVRNHALKFKSNREKDKVAFNGKTNEEGVIFVYIETYEAGGMELICTDPDVTSIPLKIFLKDAWYESTFLITGYHVCNESDFSGMLVKANGLNENHKEDFLYSARGVPMQGTGMTTDGKYIALHKLRGGWTLNSRGVKDHVTSRETTSFKYRDGVIGRFGLVTANNSIAVDPKIIPPNAKVEIDGVGRRSADDTGSAIKSYHVDNFLGSGKDVVKMWLRSGINVLNSYANENTLKRIYIDKSKNVYVINSNGKKLKLTHHGNATRAALSDDKETAAWLILHDWIAEGDRFPGASNLYVYRNGKTKMIECNPFIREYWFWEGGKKVVIDCGGRHFAGTLSLHDVKTGEELESFDQPDIPENKRPAWSMPSSNYNPEKIF</sequence>
<evidence type="ECO:0000259" key="5">
    <source>
        <dbReference type="Pfam" id="PF10106"/>
    </source>
</evidence>
<feature type="compositionally biased region" description="Polar residues" evidence="2">
    <location>
        <begin position="1357"/>
        <end position="1368"/>
    </location>
</feature>
<evidence type="ECO:0000259" key="3">
    <source>
        <dbReference type="Pfam" id="PF04717"/>
    </source>
</evidence>
<name>A0A699GF00_TANCI</name>
<dbReference type="Gene3D" id="2.40.50.230">
    <property type="entry name" value="Gp5 N-terminal domain"/>
    <property type="match status" value="1"/>
</dbReference>
<dbReference type="Pfam" id="PF13296">
    <property type="entry name" value="T6SS_Vgr"/>
    <property type="match status" value="1"/>
</dbReference>
<dbReference type="SUPFAM" id="SSF50685">
    <property type="entry name" value="Barwin-like endoglucanases"/>
    <property type="match status" value="1"/>
</dbReference>
<dbReference type="InterPro" id="IPR006531">
    <property type="entry name" value="Gp5/Vgr_OB"/>
</dbReference>
<dbReference type="InterPro" id="IPR010611">
    <property type="entry name" value="3D_dom"/>
</dbReference>
<evidence type="ECO:0000256" key="2">
    <source>
        <dbReference type="SAM" id="MobiDB-lite"/>
    </source>
</evidence>
<dbReference type="GO" id="GO:0019867">
    <property type="term" value="C:outer membrane"/>
    <property type="evidence" value="ECO:0007669"/>
    <property type="project" value="InterPro"/>
</dbReference>
<feature type="domain" description="Putative type VI secretion system Rhs element associated Vgr" evidence="6">
    <location>
        <begin position="561"/>
        <end position="668"/>
    </location>
</feature>
<accession>A0A699GF00</accession>
<dbReference type="Gene3D" id="3.55.50.10">
    <property type="entry name" value="Baseplate protein-like domains"/>
    <property type="match status" value="1"/>
</dbReference>
<organism evidence="7">
    <name type="scientific">Tanacetum cinerariifolium</name>
    <name type="common">Dalmatian daisy</name>
    <name type="synonym">Chrysanthemum cinerariifolium</name>
    <dbReference type="NCBI Taxonomy" id="118510"/>
    <lineage>
        <taxon>Eukaryota</taxon>
        <taxon>Viridiplantae</taxon>
        <taxon>Streptophyta</taxon>
        <taxon>Embryophyta</taxon>
        <taxon>Tracheophyta</taxon>
        <taxon>Spermatophyta</taxon>
        <taxon>Magnoliopsida</taxon>
        <taxon>eudicotyledons</taxon>
        <taxon>Gunneridae</taxon>
        <taxon>Pentapetalae</taxon>
        <taxon>asterids</taxon>
        <taxon>campanulids</taxon>
        <taxon>Asterales</taxon>
        <taxon>Asteraceae</taxon>
        <taxon>Asteroideae</taxon>
        <taxon>Anthemideae</taxon>
        <taxon>Anthemidinae</taxon>
        <taxon>Tanacetum</taxon>
    </lineage>
</organism>
<feature type="domain" description="DUF2345" evidence="5">
    <location>
        <begin position="702"/>
        <end position="845"/>
    </location>
</feature>
<dbReference type="Gene3D" id="2.40.40.10">
    <property type="entry name" value="RlpA-like domain"/>
    <property type="match status" value="1"/>
</dbReference>
<evidence type="ECO:0000259" key="4">
    <source>
        <dbReference type="Pfam" id="PF06725"/>
    </source>
</evidence>
<dbReference type="GO" id="GO:0009254">
    <property type="term" value="P:peptidoglycan turnover"/>
    <property type="evidence" value="ECO:0007669"/>
    <property type="project" value="InterPro"/>
</dbReference>
<dbReference type="Pfam" id="PF05954">
    <property type="entry name" value="Phage_GPD"/>
    <property type="match status" value="1"/>
</dbReference>
<proteinExistence type="inferred from homology"/>
<dbReference type="InterPro" id="IPR028244">
    <property type="entry name" value="T6SS_Rhs_Vgr_dom"/>
</dbReference>
<dbReference type="InterPro" id="IPR006533">
    <property type="entry name" value="T6SS_Vgr_RhsGE"/>
</dbReference>
<dbReference type="SUPFAM" id="SSF69279">
    <property type="entry name" value="Phage tail proteins"/>
    <property type="match status" value="2"/>
</dbReference>
<dbReference type="EMBL" id="BKCJ010000004">
    <property type="protein sequence ID" value="GEU28300.1"/>
    <property type="molecule type" value="Genomic_DNA"/>
</dbReference>
<dbReference type="InterPro" id="IPR036908">
    <property type="entry name" value="RlpA-like_sf"/>
</dbReference>
<dbReference type="Pfam" id="PF06725">
    <property type="entry name" value="3D"/>
    <property type="match status" value="1"/>
</dbReference>
<dbReference type="NCBIfam" id="TIGR01646">
    <property type="entry name" value="vgr_GE"/>
    <property type="match status" value="1"/>
</dbReference>
<protein>
    <recommendedName>
        <fullName evidence="8">Type VI secretion system tip protein VgrG</fullName>
    </recommendedName>
</protein>
<dbReference type="Pfam" id="PF04717">
    <property type="entry name" value="Phage_base_V"/>
    <property type="match status" value="1"/>
</dbReference>
<feature type="domain" description="Gp5/Type VI secretion system Vgr protein OB-fold" evidence="3">
    <location>
        <begin position="476"/>
        <end position="534"/>
    </location>
</feature>
<dbReference type="InterPro" id="IPR017847">
    <property type="entry name" value="T6SS_RhsGE_Vgr_subset"/>
</dbReference>
<dbReference type="InterPro" id="IPR018769">
    <property type="entry name" value="VgrG2_DUF2345"/>
</dbReference>
<dbReference type="Gene3D" id="4.10.220.110">
    <property type="match status" value="1"/>
</dbReference>
<evidence type="ECO:0000256" key="1">
    <source>
        <dbReference type="ARBA" id="ARBA00005558"/>
    </source>
</evidence>
<evidence type="ECO:0000313" key="7">
    <source>
        <dbReference type="EMBL" id="GEU28300.1"/>
    </source>
</evidence>
<gene>
    <name evidence="7" type="ORF">Tci_000278</name>
</gene>
<reference evidence="7" key="1">
    <citation type="journal article" date="2019" name="Sci. Rep.">
        <title>Draft genome of Tanacetum cinerariifolium, the natural source of mosquito coil.</title>
        <authorList>
            <person name="Yamashiro T."/>
            <person name="Shiraishi A."/>
            <person name="Satake H."/>
            <person name="Nakayama K."/>
        </authorList>
    </citation>
    <scope>NUCLEOTIDE SEQUENCE</scope>
</reference>
<feature type="region of interest" description="Disordered" evidence="2">
    <location>
        <begin position="1342"/>
        <end position="1368"/>
    </location>
</feature>
<evidence type="ECO:0000259" key="6">
    <source>
        <dbReference type="Pfam" id="PF13296"/>
    </source>
</evidence>
<dbReference type="NCBIfam" id="TIGR03361">
    <property type="entry name" value="VI_Rhs_Vgr"/>
    <property type="match status" value="1"/>
</dbReference>
<evidence type="ECO:0008006" key="8">
    <source>
        <dbReference type="Google" id="ProtNLM"/>
    </source>
</evidence>